<comment type="caution">
    <text evidence="4">The sequence shown here is derived from an EMBL/GenBank/DDBJ whole genome shotgun (WGS) entry which is preliminary data.</text>
</comment>
<dbReference type="EMBL" id="BLXT01001517">
    <property type="protein sequence ID" value="GFN86403.1"/>
    <property type="molecule type" value="Genomic_DNA"/>
</dbReference>
<reference evidence="4 5" key="1">
    <citation type="journal article" date="2021" name="Elife">
        <title>Chloroplast acquisition without the gene transfer in kleptoplastic sea slugs, Plakobranchus ocellatus.</title>
        <authorList>
            <person name="Maeda T."/>
            <person name="Takahashi S."/>
            <person name="Yoshida T."/>
            <person name="Shimamura S."/>
            <person name="Takaki Y."/>
            <person name="Nagai Y."/>
            <person name="Toyoda A."/>
            <person name="Suzuki Y."/>
            <person name="Arimoto A."/>
            <person name="Ishii H."/>
            <person name="Satoh N."/>
            <person name="Nishiyama T."/>
            <person name="Hasebe M."/>
            <person name="Maruyama T."/>
            <person name="Minagawa J."/>
            <person name="Obokata J."/>
            <person name="Shigenobu S."/>
        </authorList>
    </citation>
    <scope>NUCLEOTIDE SEQUENCE [LARGE SCALE GENOMIC DNA]</scope>
</reference>
<sequence>MFQVITLNAIVILANVLGITSTVAKQEKVLNLEGRPLNDLLEDVEINMRPTKALFTEPFTIPYREDDPECQKIAFDYVYRENICGAPDPDTYMATYKSRYTCENRCGDASSYGKNLLNCACDEKCVAFGDCCRDISITCPETYARGQTKYSFLKGREDNVCLKASYNIFYQYTAAYYSTTMQTTSIPATQIVPVIDNEVFGSVILKYYFRSFAVADSSKNIVYDGIEPFMKAAKSTSVPFFIPKMASLSCPYIPLNNLNSLKKILDSCKIIKVKEVVSGHRRNCKVNQVIDCHCSNGLTYIQDVHNICMGQKISKLTRNRIWNGEIKSLDRLSIDTQCRVTNLTGVGLHAHRTDETLQQMRVKVTKFLKTFNGFGKDVSWKDGDFQKDFRSGLWNMTNQMNIYFIIEFEKTIEKRLRCATLNRRLFDCKLEECTHGAILSHMGNTFGLFGNRSCVIPVLANVLVLDNSMDVPMCSCLRVMAALGALQIWTLRRRPGKKSGCSFSLSLHAQGEEVEAVSL</sequence>
<dbReference type="PROSITE" id="PS50958">
    <property type="entry name" value="SMB_2"/>
    <property type="match status" value="1"/>
</dbReference>
<dbReference type="SUPFAM" id="SSF90188">
    <property type="entry name" value="Somatomedin B domain"/>
    <property type="match status" value="1"/>
</dbReference>
<dbReference type="Proteomes" id="UP000735302">
    <property type="component" value="Unassembled WGS sequence"/>
</dbReference>
<organism evidence="4 5">
    <name type="scientific">Plakobranchus ocellatus</name>
    <dbReference type="NCBI Taxonomy" id="259542"/>
    <lineage>
        <taxon>Eukaryota</taxon>
        <taxon>Metazoa</taxon>
        <taxon>Spiralia</taxon>
        <taxon>Lophotrochozoa</taxon>
        <taxon>Mollusca</taxon>
        <taxon>Gastropoda</taxon>
        <taxon>Heterobranchia</taxon>
        <taxon>Euthyneura</taxon>
        <taxon>Panpulmonata</taxon>
        <taxon>Sacoglossa</taxon>
        <taxon>Placobranchoidea</taxon>
        <taxon>Plakobranchidae</taxon>
        <taxon>Plakobranchus</taxon>
    </lineage>
</organism>
<keyword evidence="2" id="KW-0732">Signal</keyword>
<feature type="domain" description="SMB" evidence="3">
    <location>
        <begin position="98"/>
        <end position="143"/>
    </location>
</feature>
<evidence type="ECO:0000313" key="5">
    <source>
        <dbReference type="Proteomes" id="UP000735302"/>
    </source>
</evidence>
<dbReference type="Gene3D" id="4.10.410.20">
    <property type="match status" value="1"/>
</dbReference>
<dbReference type="InterPro" id="IPR001212">
    <property type="entry name" value="Somatomedin_B_dom"/>
</dbReference>
<dbReference type="Pfam" id="PF01033">
    <property type="entry name" value="Somatomedin_B"/>
    <property type="match status" value="1"/>
</dbReference>
<evidence type="ECO:0000313" key="4">
    <source>
        <dbReference type="EMBL" id="GFN86403.1"/>
    </source>
</evidence>
<evidence type="ECO:0000259" key="3">
    <source>
        <dbReference type="PROSITE" id="PS50958"/>
    </source>
</evidence>
<gene>
    <name evidence="4" type="ORF">PoB_001290900</name>
</gene>
<keyword evidence="5" id="KW-1185">Reference proteome</keyword>
<protein>
    <recommendedName>
        <fullName evidence="3">SMB domain-containing protein</fullName>
    </recommendedName>
</protein>
<evidence type="ECO:0000256" key="2">
    <source>
        <dbReference type="SAM" id="SignalP"/>
    </source>
</evidence>
<dbReference type="SMART" id="SM00201">
    <property type="entry name" value="SO"/>
    <property type="match status" value="1"/>
</dbReference>
<dbReference type="InterPro" id="IPR036024">
    <property type="entry name" value="Somatomedin_B-like_dom_sf"/>
</dbReference>
<dbReference type="AlphaFoldDB" id="A0AAV3YWG8"/>
<evidence type="ECO:0000256" key="1">
    <source>
        <dbReference type="ARBA" id="ARBA00023157"/>
    </source>
</evidence>
<feature type="signal peptide" evidence="2">
    <location>
        <begin position="1"/>
        <end position="24"/>
    </location>
</feature>
<feature type="chain" id="PRO_5043349070" description="SMB domain-containing protein" evidence="2">
    <location>
        <begin position="25"/>
        <end position="519"/>
    </location>
</feature>
<keyword evidence="1" id="KW-1015">Disulfide bond</keyword>
<accession>A0AAV3YWG8</accession>
<name>A0AAV3YWG8_9GAST</name>
<proteinExistence type="predicted"/>